<organism evidence="9 10">
    <name type="scientific">Tuber magnatum</name>
    <name type="common">white Piedmont truffle</name>
    <dbReference type="NCBI Taxonomy" id="42249"/>
    <lineage>
        <taxon>Eukaryota</taxon>
        <taxon>Fungi</taxon>
        <taxon>Dikarya</taxon>
        <taxon>Ascomycota</taxon>
        <taxon>Pezizomycotina</taxon>
        <taxon>Pezizomycetes</taxon>
        <taxon>Pezizales</taxon>
        <taxon>Tuberaceae</taxon>
        <taxon>Tuber</taxon>
    </lineage>
</organism>
<feature type="repeat" description="WD" evidence="6">
    <location>
        <begin position="376"/>
        <end position="415"/>
    </location>
</feature>
<reference evidence="9 10" key="1">
    <citation type="submission" date="2018-03" db="EMBL/GenBank/DDBJ databases">
        <title>Genomes of Pezizomycetes fungi and the evolution of truffles.</title>
        <authorList>
            <person name="Murat C."/>
            <person name="Payen T."/>
            <person name="Noel B."/>
            <person name="Kuo A."/>
            <person name="Martin F.M."/>
        </authorList>
    </citation>
    <scope>NUCLEOTIDE SEQUENCE [LARGE SCALE GENOMIC DNA]</scope>
    <source>
        <strain evidence="9">091103-1</strain>
    </source>
</reference>
<dbReference type="InterPro" id="IPR019775">
    <property type="entry name" value="WD40_repeat_CS"/>
</dbReference>
<dbReference type="Pfam" id="PF00400">
    <property type="entry name" value="WD40"/>
    <property type="match status" value="6"/>
</dbReference>
<feature type="region of interest" description="Disordered" evidence="7">
    <location>
        <begin position="100"/>
        <end position="126"/>
    </location>
</feature>
<dbReference type="InterPro" id="IPR001810">
    <property type="entry name" value="F-box_dom"/>
</dbReference>
<dbReference type="PRINTS" id="PR00320">
    <property type="entry name" value="GPROTEINBRPT"/>
</dbReference>
<evidence type="ECO:0000256" key="7">
    <source>
        <dbReference type="SAM" id="MobiDB-lite"/>
    </source>
</evidence>
<dbReference type="Gene3D" id="2.130.10.10">
    <property type="entry name" value="YVTN repeat-like/Quinoprotein amine dehydrogenase"/>
    <property type="match status" value="3"/>
</dbReference>
<dbReference type="InterPro" id="IPR036047">
    <property type="entry name" value="F-box-like_dom_sf"/>
</dbReference>
<evidence type="ECO:0000313" key="10">
    <source>
        <dbReference type="Proteomes" id="UP000246991"/>
    </source>
</evidence>
<feature type="domain" description="F-box" evidence="8">
    <location>
        <begin position="209"/>
        <end position="255"/>
    </location>
</feature>
<evidence type="ECO:0000256" key="2">
    <source>
        <dbReference type="ARBA" id="ARBA00007968"/>
    </source>
</evidence>
<comment type="similarity">
    <text evidence="2">Belongs to the WD repeat MET30/SCONB/SCON-2 family.</text>
</comment>
<sequence length="759" mass="83395">MTVRTAPSTAPPRPPPPRLSSALTRAPTPLSAISRPSLKNTCEVACAPSPSKKRKISSIFNSNTCTGEMDESEPELFAPAIPADTTENVKKGVGPFLSKHIPEQYAPQGPRGQQDTQQDESEKGNTKYCYRHRPDIKCRRRADEPTMEQLQKQMETLPTADQQAISHVWSLFSAAPATHRNMMLQGILAQCCFPQLSFISAALSTLIRIDFLTALPPEIASKILCYLDTASLCKAAQVSHRWRMLADDDVVWHKMCEQHIDRKCDKCGWGLPLLERKRLRATKRQMELRAKEPGLIFTASITAGTRLLNIHGKRSVGNGSEDVEMTQSSPAKRPCQRPESETVPPPSKTRPWKDVYSERYKVESNWRRGRCTKKVFQGHSDGIMCLQFDDSTLATGSYDRTIKIWDIESGQEIRTLIGHGSGVRALMFDDQKLISGSLDKSLKIWNWRTGECISTLRGHTAGVICVNFNENLLASGSVDKTIKIWNFADKSRFTLKGHTDWVNSVRLDSGSRTIFSASDDQTVRMWDLDTKACIRVFEGHVGHVQQVIPLQFPNHQPPRGGAAAAGGEGSSSSLSSPPMKPQIPPSHHHPTHPLEEYREANAPDSSNRPRARVPPPKQMITAALDSQVKFWDVATGKCTKTLFGHVEGVWALAADSLRVISGAQDGMVKVWDVRTGRCQRTVTGHSGPVTCVGLSDSKMVTGGEDGEARLYCFKSEGNSANGWATPPEMAGSSDSGSAIAYSDGQAEDYYDGGGDGISG</sequence>
<dbReference type="FunFam" id="1.20.1280.50:FF:000016">
    <property type="entry name" value="E3 ubiquitin ligase complex SCF subunit sconB"/>
    <property type="match status" value="1"/>
</dbReference>
<dbReference type="Pfam" id="PF12937">
    <property type="entry name" value="F-box-like"/>
    <property type="match status" value="1"/>
</dbReference>
<gene>
    <name evidence="9" type="ORF">C7212DRAFT_351008</name>
</gene>
<dbReference type="OrthoDB" id="5580488at2759"/>
<feature type="repeat" description="WD" evidence="6">
    <location>
        <begin position="642"/>
        <end position="681"/>
    </location>
</feature>
<evidence type="ECO:0000313" key="9">
    <source>
        <dbReference type="EMBL" id="PWW77469.1"/>
    </source>
</evidence>
<dbReference type="STRING" id="42249.A0A317SSR8"/>
<feature type="repeat" description="WD" evidence="6">
    <location>
        <begin position="456"/>
        <end position="495"/>
    </location>
</feature>
<evidence type="ECO:0000259" key="8">
    <source>
        <dbReference type="PROSITE" id="PS50181"/>
    </source>
</evidence>
<comment type="caution">
    <text evidence="9">The sequence shown here is derived from an EMBL/GenBank/DDBJ whole genome shotgun (WGS) entry which is preliminary data.</text>
</comment>
<dbReference type="InterPro" id="IPR020472">
    <property type="entry name" value="WD40_PAC1"/>
</dbReference>
<dbReference type="CDD" id="cd22147">
    <property type="entry name" value="F-box_SpPof1-like"/>
    <property type="match status" value="1"/>
</dbReference>
<dbReference type="GO" id="GO:0031146">
    <property type="term" value="P:SCF-dependent proteasomal ubiquitin-dependent protein catabolic process"/>
    <property type="evidence" value="ECO:0007669"/>
    <property type="project" value="UniProtKB-ARBA"/>
</dbReference>
<feature type="region of interest" description="Disordered" evidence="7">
    <location>
        <begin position="1"/>
        <end position="37"/>
    </location>
</feature>
<dbReference type="SUPFAM" id="SSF50978">
    <property type="entry name" value="WD40 repeat-like"/>
    <property type="match status" value="1"/>
</dbReference>
<evidence type="ECO:0000256" key="5">
    <source>
        <dbReference type="ARBA" id="ARBA00022786"/>
    </source>
</evidence>
<dbReference type="PANTHER" id="PTHR19872">
    <property type="entry name" value="UBIQUITIN LIGASE SPECIFICITY FACTOR/HREP PROTEIN"/>
    <property type="match status" value="1"/>
</dbReference>
<dbReference type="InterPro" id="IPR036322">
    <property type="entry name" value="WD40_repeat_dom_sf"/>
</dbReference>
<dbReference type="InterPro" id="IPR015943">
    <property type="entry name" value="WD40/YVTN_repeat-like_dom_sf"/>
</dbReference>
<feature type="repeat" description="WD" evidence="6">
    <location>
        <begin position="619"/>
        <end position="641"/>
    </location>
</feature>
<dbReference type="SUPFAM" id="SSF81383">
    <property type="entry name" value="F-box domain"/>
    <property type="match status" value="1"/>
</dbReference>
<dbReference type="InterPro" id="IPR051075">
    <property type="entry name" value="SCF_subunit_WD-repeat"/>
</dbReference>
<dbReference type="SMART" id="SM00256">
    <property type="entry name" value="FBOX"/>
    <property type="match status" value="1"/>
</dbReference>
<proteinExistence type="inferred from homology"/>
<evidence type="ECO:0000256" key="6">
    <source>
        <dbReference type="PROSITE-ProRule" id="PRU00221"/>
    </source>
</evidence>
<accession>A0A317SSR8</accession>
<evidence type="ECO:0000256" key="1">
    <source>
        <dbReference type="ARBA" id="ARBA00004906"/>
    </source>
</evidence>
<comment type="pathway">
    <text evidence="1">Protein modification; protein ubiquitination.</text>
</comment>
<name>A0A317SSR8_9PEZI</name>
<evidence type="ECO:0000256" key="3">
    <source>
        <dbReference type="ARBA" id="ARBA00022574"/>
    </source>
</evidence>
<dbReference type="PROSITE" id="PS00678">
    <property type="entry name" value="WD_REPEATS_1"/>
    <property type="match status" value="3"/>
</dbReference>
<keyword evidence="4" id="KW-0677">Repeat</keyword>
<dbReference type="PANTHER" id="PTHR19872:SF9">
    <property type="entry name" value="UBIQUITIN-BINDING SDF UBIQUITIN LIGASE COMPLEX SUBUNIT"/>
    <property type="match status" value="1"/>
</dbReference>
<evidence type="ECO:0000256" key="4">
    <source>
        <dbReference type="ARBA" id="ARBA00022737"/>
    </source>
</evidence>
<dbReference type="InterPro" id="IPR001680">
    <property type="entry name" value="WD40_rpt"/>
</dbReference>
<feature type="repeat" description="WD" evidence="6">
    <location>
        <begin position="416"/>
        <end position="455"/>
    </location>
</feature>
<protein>
    <submittedName>
        <fullName evidence="9">WD40 repeat-like protein</fullName>
    </submittedName>
</protein>
<keyword evidence="5" id="KW-0833">Ubl conjugation pathway</keyword>
<dbReference type="CDD" id="cd00200">
    <property type="entry name" value="WD40"/>
    <property type="match status" value="1"/>
</dbReference>
<dbReference type="EMBL" id="PYWC01000022">
    <property type="protein sequence ID" value="PWW77469.1"/>
    <property type="molecule type" value="Genomic_DNA"/>
</dbReference>
<feature type="region of interest" description="Disordered" evidence="7">
    <location>
        <begin position="314"/>
        <end position="352"/>
    </location>
</feature>
<dbReference type="PROSITE" id="PS50294">
    <property type="entry name" value="WD_REPEATS_REGION"/>
    <property type="match status" value="5"/>
</dbReference>
<dbReference type="GO" id="GO:0019005">
    <property type="term" value="C:SCF ubiquitin ligase complex"/>
    <property type="evidence" value="ECO:0007669"/>
    <property type="project" value="UniProtKB-ARBA"/>
</dbReference>
<feature type="region of interest" description="Disordered" evidence="7">
    <location>
        <begin position="551"/>
        <end position="593"/>
    </location>
</feature>
<dbReference type="GO" id="GO:1990756">
    <property type="term" value="F:ubiquitin-like ligase-substrate adaptor activity"/>
    <property type="evidence" value="ECO:0007669"/>
    <property type="project" value="UniProtKB-ARBA"/>
</dbReference>
<feature type="repeat" description="WD" evidence="6">
    <location>
        <begin position="495"/>
        <end position="536"/>
    </location>
</feature>
<keyword evidence="10" id="KW-1185">Reference proteome</keyword>
<dbReference type="SMART" id="SM00320">
    <property type="entry name" value="WD40"/>
    <property type="match status" value="7"/>
</dbReference>
<dbReference type="PROSITE" id="PS50082">
    <property type="entry name" value="WD_REPEATS_2"/>
    <property type="match status" value="6"/>
</dbReference>
<dbReference type="Gene3D" id="1.20.1280.50">
    <property type="match status" value="1"/>
</dbReference>
<dbReference type="FunFam" id="2.130.10.10:FF:000715">
    <property type="entry name" value="F-box protein MET30"/>
    <property type="match status" value="1"/>
</dbReference>
<keyword evidence="3 6" id="KW-0853">WD repeat</keyword>
<dbReference type="AlphaFoldDB" id="A0A317SSR8"/>
<dbReference type="Proteomes" id="UP000246991">
    <property type="component" value="Unassembled WGS sequence"/>
</dbReference>
<feature type="compositionally biased region" description="Pro residues" evidence="7">
    <location>
        <begin position="9"/>
        <end position="18"/>
    </location>
</feature>
<dbReference type="PROSITE" id="PS50181">
    <property type="entry name" value="FBOX"/>
    <property type="match status" value="1"/>
</dbReference>